<dbReference type="GeneID" id="26262366"/>
<dbReference type="VEuPathDB" id="MicrosporidiaDB:M896_091530"/>
<keyword evidence="5" id="KW-1185">Reference proteome</keyword>
<comment type="caution">
    <text evidence="4">The sequence shown here is derived from an EMBL/GenBank/DDBJ whole genome shotgun (WGS) entry which is preliminary data.</text>
</comment>
<dbReference type="PROSITE" id="PS50014">
    <property type="entry name" value="BROMODOMAIN_2"/>
    <property type="match status" value="1"/>
</dbReference>
<dbReference type="PANTHER" id="PTHR47343">
    <property type="entry name" value="TRANSCRIPTIONAL ACTIVATOR SPT7"/>
    <property type="match status" value="1"/>
</dbReference>
<evidence type="ECO:0000313" key="4">
    <source>
        <dbReference type="EMBL" id="KHN69225.1"/>
    </source>
</evidence>
<dbReference type="GO" id="GO:0000124">
    <property type="term" value="C:SAGA complex"/>
    <property type="evidence" value="ECO:0007669"/>
    <property type="project" value="InterPro"/>
</dbReference>
<dbReference type="InterPro" id="IPR037782">
    <property type="entry name" value="Spt7"/>
</dbReference>
<dbReference type="GO" id="GO:0006325">
    <property type="term" value="P:chromatin organization"/>
    <property type="evidence" value="ECO:0007669"/>
    <property type="project" value="UniProtKB-ARBA"/>
</dbReference>
<dbReference type="SMART" id="SM00297">
    <property type="entry name" value="BROMO"/>
    <property type="match status" value="1"/>
</dbReference>
<dbReference type="InterPro" id="IPR036427">
    <property type="entry name" value="Bromodomain-like_sf"/>
</dbReference>
<gene>
    <name evidence="4" type="ORF">M896_091530</name>
</gene>
<reference evidence="4 5" key="1">
    <citation type="journal article" date="2014" name="MBio">
        <title>The Ordospora colligata genome; evolution of extreme reduction in microsporidia and host-to-parasite horizontal gene transfer.</title>
        <authorList>
            <person name="Pombert J.-F."/>
            <person name="Haag K.L."/>
            <person name="Beidas S."/>
            <person name="Ebert D."/>
            <person name="Keeling P.J."/>
        </authorList>
    </citation>
    <scope>NUCLEOTIDE SEQUENCE [LARGE SCALE GENOMIC DNA]</scope>
    <source>
        <strain evidence="4 5">OC4</strain>
    </source>
</reference>
<sequence length="147" mass="17022">MTEGRSLNLFLIGLILENAEQRAFINKAVILPMKTRRIVNALKSCEESKVFLNRVTKREAPDYYEVIKKPMDLSIVQKKIGKYNTFEEFKADLDLIWSNCLEYNQAKYYRDCAFKMANVVSSFEIDVDVKTVPINEEILEIQTANEG</sequence>
<evidence type="ECO:0000259" key="3">
    <source>
        <dbReference type="PROSITE" id="PS50014"/>
    </source>
</evidence>
<evidence type="ECO:0000256" key="1">
    <source>
        <dbReference type="ARBA" id="ARBA00023117"/>
    </source>
</evidence>
<evidence type="ECO:0000313" key="5">
    <source>
        <dbReference type="Proteomes" id="UP000031056"/>
    </source>
</evidence>
<name>A0A0B2UJT1_9MICR</name>
<dbReference type="GO" id="GO:0006357">
    <property type="term" value="P:regulation of transcription by RNA polymerase II"/>
    <property type="evidence" value="ECO:0007669"/>
    <property type="project" value="TreeGrafter"/>
</dbReference>
<dbReference type="Pfam" id="PF00439">
    <property type="entry name" value="Bromodomain"/>
    <property type="match status" value="1"/>
</dbReference>
<dbReference type="PRINTS" id="PR00503">
    <property type="entry name" value="BROMODOMAIN"/>
</dbReference>
<dbReference type="EMBL" id="JOKQ01000009">
    <property type="protein sequence ID" value="KHN69225.1"/>
    <property type="molecule type" value="Genomic_DNA"/>
</dbReference>
<evidence type="ECO:0000256" key="2">
    <source>
        <dbReference type="PROSITE-ProRule" id="PRU00035"/>
    </source>
</evidence>
<organism evidence="4 5">
    <name type="scientific">Ordospora colligata OC4</name>
    <dbReference type="NCBI Taxonomy" id="1354746"/>
    <lineage>
        <taxon>Eukaryota</taxon>
        <taxon>Fungi</taxon>
        <taxon>Fungi incertae sedis</taxon>
        <taxon>Microsporidia</taxon>
        <taxon>Ordosporidae</taxon>
        <taxon>Ordospora</taxon>
    </lineage>
</organism>
<dbReference type="InterPro" id="IPR018359">
    <property type="entry name" value="Bromodomain_CS"/>
</dbReference>
<dbReference type="OrthoDB" id="21449at2759"/>
<dbReference type="PROSITE" id="PS00633">
    <property type="entry name" value="BROMODOMAIN_1"/>
    <property type="match status" value="1"/>
</dbReference>
<dbReference type="InParanoid" id="A0A0B2UJT1"/>
<dbReference type="STRING" id="1354746.A0A0B2UJT1"/>
<dbReference type="Proteomes" id="UP000031056">
    <property type="component" value="Unassembled WGS sequence"/>
</dbReference>
<dbReference type="GO" id="GO:0046695">
    <property type="term" value="C:SLIK (SAGA-like) complex"/>
    <property type="evidence" value="ECO:0007669"/>
    <property type="project" value="InterPro"/>
</dbReference>
<dbReference type="Gene3D" id="1.20.920.10">
    <property type="entry name" value="Bromodomain-like"/>
    <property type="match status" value="1"/>
</dbReference>
<dbReference type="AlphaFoldDB" id="A0A0B2UJT1"/>
<dbReference type="PANTHER" id="PTHR47343:SF1">
    <property type="entry name" value="TRANSCRIPTIONAL ACTIVATOR SPT7"/>
    <property type="match status" value="1"/>
</dbReference>
<protein>
    <recommendedName>
        <fullName evidence="3">Bromo domain-containing protein</fullName>
    </recommendedName>
</protein>
<dbReference type="GO" id="GO:0005198">
    <property type="term" value="F:structural molecule activity"/>
    <property type="evidence" value="ECO:0007669"/>
    <property type="project" value="TreeGrafter"/>
</dbReference>
<dbReference type="RefSeq" id="XP_014563267.1">
    <property type="nucleotide sequence ID" value="XM_014707781.1"/>
</dbReference>
<dbReference type="HOGENOM" id="CLU_1768658_0_0_1"/>
<dbReference type="SUPFAM" id="SSF47370">
    <property type="entry name" value="Bromodomain"/>
    <property type="match status" value="1"/>
</dbReference>
<accession>A0A0B2UJT1</accession>
<proteinExistence type="predicted"/>
<feature type="domain" description="Bromo" evidence="3">
    <location>
        <begin position="43"/>
        <end position="104"/>
    </location>
</feature>
<keyword evidence="1 2" id="KW-0103">Bromodomain</keyword>
<dbReference type="InterPro" id="IPR001487">
    <property type="entry name" value="Bromodomain"/>
</dbReference>